<evidence type="ECO:0000256" key="3">
    <source>
        <dbReference type="ARBA" id="ARBA00020586"/>
    </source>
</evidence>
<sequence length="198" mass="21826">MTSTDTALPFAARDSVYEEELPGLGRLRLVVIAPGADADLIHGWVREERAKFWGMGAMSRDEVRDIYGFLDSLDTHHGYLMLVEDRPAGIFQTYEPLQDPVGEVYPARPEDTGMHLLLAPAERPVPNFTATLLSGLIRFLLSDPAKDRVVAEPDARNSKAIGRLVGFGFEAGAKVQLAEKEAQLVFLTREKFEAATAL</sequence>
<evidence type="ECO:0000259" key="5">
    <source>
        <dbReference type="SMART" id="SM01006"/>
    </source>
</evidence>
<dbReference type="UniPathway" id="UPA00011"/>
<dbReference type="STRING" id="861266.ARTSIC4J27_519"/>
<evidence type="ECO:0000313" key="7">
    <source>
        <dbReference type="Proteomes" id="UP000035722"/>
    </source>
</evidence>
<comment type="function">
    <text evidence="1">Acyltransferase required for the direct transfer of medium- to long-chain fatty acyl moieties from a carrier protein (MbtL) on to the epsilon-amino group of lysine residue in the mycobactin core.</text>
</comment>
<dbReference type="SUPFAM" id="SSF55729">
    <property type="entry name" value="Acyl-CoA N-acyltransferases (Nat)"/>
    <property type="match status" value="1"/>
</dbReference>
<gene>
    <name evidence="6" type="ORF">ARTSIC4J27_519</name>
</gene>
<reference evidence="7" key="1">
    <citation type="journal article" date="2014" name="Genome Announc.">
        <title>Genome Sequence of Arthrobacter siccitolerans 4J27, a Xeroprotectant-Producing Desiccation-Tolerant Microorganism.</title>
        <authorList>
            <person name="Manzanera M."/>
            <person name="Santa-Cruz-Calvo L."/>
            <person name="Vilchez J.I."/>
            <person name="Garcia-Fontana C."/>
            <person name="Silva-Castro G.A."/>
            <person name="Calvo C."/>
            <person name="Gonzalez-Lopez J."/>
        </authorList>
    </citation>
    <scope>NUCLEOTIDE SEQUENCE [LARGE SCALE GENOMIC DNA]</scope>
    <source>
        <strain evidence="7">4J27</strain>
    </source>
</reference>
<organism evidence="6 7">
    <name type="scientific">Pseudarthrobacter siccitolerans</name>
    <dbReference type="NCBI Taxonomy" id="861266"/>
    <lineage>
        <taxon>Bacteria</taxon>
        <taxon>Bacillati</taxon>
        <taxon>Actinomycetota</taxon>
        <taxon>Actinomycetes</taxon>
        <taxon>Micrococcales</taxon>
        <taxon>Micrococcaceae</taxon>
        <taxon>Pseudarthrobacter</taxon>
    </lineage>
</organism>
<dbReference type="AlphaFoldDB" id="A0A024GYA0"/>
<dbReference type="OrthoDB" id="5177616at2"/>
<dbReference type="PANTHER" id="PTHR31438">
    <property type="entry name" value="LYSINE N-ACYLTRANSFERASE C17G9.06C-RELATED"/>
    <property type="match status" value="1"/>
</dbReference>
<name>A0A024GYA0_9MICC</name>
<accession>A0A024GYA0</accession>
<dbReference type="SMART" id="SM01006">
    <property type="entry name" value="AlcB"/>
    <property type="match status" value="1"/>
</dbReference>
<keyword evidence="7" id="KW-1185">Reference proteome</keyword>
<dbReference type="Gene3D" id="3.40.630.30">
    <property type="match status" value="1"/>
</dbReference>
<dbReference type="InterPro" id="IPR019432">
    <property type="entry name" value="Acyltransferase_MbtK/IucB-like"/>
</dbReference>
<evidence type="ECO:0000256" key="4">
    <source>
        <dbReference type="ARBA" id="ARBA00031122"/>
    </source>
</evidence>
<evidence type="ECO:0000313" key="6">
    <source>
        <dbReference type="EMBL" id="CCQ44592.1"/>
    </source>
</evidence>
<evidence type="ECO:0000256" key="2">
    <source>
        <dbReference type="ARBA" id="ARBA00005102"/>
    </source>
</evidence>
<dbReference type="InterPro" id="IPR016181">
    <property type="entry name" value="Acyl_CoA_acyltransferase"/>
</dbReference>
<comment type="pathway">
    <text evidence="2">Siderophore biosynthesis; mycobactin biosynthesis.</text>
</comment>
<protein>
    <recommendedName>
        <fullName evidence="3">Lysine N-acyltransferase MbtK</fullName>
    </recommendedName>
    <alternativeName>
        <fullName evidence="4">Mycobactin synthase protein K</fullName>
    </alternativeName>
</protein>
<dbReference type="RefSeq" id="WP_050053651.1">
    <property type="nucleotide sequence ID" value="NZ_CAQI01000028.1"/>
</dbReference>
<dbReference type="EMBL" id="CAQI01000028">
    <property type="protein sequence ID" value="CCQ44592.1"/>
    <property type="molecule type" value="Genomic_DNA"/>
</dbReference>
<feature type="domain" description="Acyltransferase MbtK/IucB-like conserved" evidence="5">
    <location>
        <begin position="30"/>
        <end position="78"/>
    </location>
</feature>
<dbReference type="GO" id="GO:0016410">
    <property type="term" value="F:N-acyltransferase activity"/>
    <property type="evidence" value="ECO:0007669"/>
    <property type="project" value="TreeGrafter"/>
</dbReference>
<comment type="caution">
    <text evidence="6">The sequence shown here is derived from an EMBL/GenBank/DDBJ whole genome shotgun (WGS) entry which is preliminary data.</text>
</comment>
<dbReference type="GO" id="GO:0019290">
    <property type="term" value="P:siderophore biosynthetic process"/>
    <property type="evidence" value="ECO:0007669"/>
    <property type="project" value="InterPro"/>
</dbReference>
<evidence type="ECO:0000256" key="1">
    <source>
        <dbReference type="ARBA" id="ARBA00003818"/>
    </source>
</evidence>
<dbReference type="Proteomes" id="UP000035722">
    <property type="component" value="Unassembled WGS sequence"/>
</dbReference>
<dbReference type="Pfam" id="PF13523">
    <property type="entry name" value="Acetyltransf_8"/>
    <property type="match status" value="1"/>
</dbReference>
<dbReference type="PANTHER" id="PTHR31438:SF1">
    <property type="entry name" value="LYSINE N-ACYLTRANSFERASE C17G9.06C-RELATED"/>
    <property type="match status" value="1"/>
</dbReference>
<proteinExistence type="predicted"/>